<dbReference type="Proteomes" id="UP001343257">
    <property type="component" value="Unassembled WGS sequence"/>
</dbReference>
<dbReference type="Gene3D" id="3.40.630.30">
    <property type="match status" value="1"/>
</dbReference>
<dbReference type="RefSeq" id="WP_328276984.1">
    <property type="nucleotide sequence ID" value="NZ_JARTLD010000023.1"/>
</dbReference>
<organism evidence="4 5">
    <name type="scientific">Paenibacillus chibensis</name>
    <dbReference type="NCBI Taxonomy" id="59846"/>
    <lineage>
        <taxon>Bacteria</taxon>
        <taxon>Bacillati</taxon>
        <taxon>Bacillota</taxon>
        <taxon>Bacilli</taxon>
        <taxon>Bacillales</taxon>
        <taxon>Paenibacillaceae</taxon>
        <taxon>Paenibacillus</taxon>
    </lineage>
</organism>
<comment type="caution">
    <text evidence="4">The sequence shown here is derived from an EMBL/GenBank/DDBJ whole genome shotgun (WGS) entry which is preliminary data.</text>
</comment>
<accession>A0ABU6PT72</accession>
<dbReference type="PANTHER" id="PTHR43877:SF2">
    <property type="entry name" value="AMINOALKYLPHOSPHONATE N-ACETYLTRANSFERASE-RELATED"/>
    <property type="match status" value="1"/>
</dbReference>
<name>A0ABU6PT72_9BACL</name>
<keyword evidence="1" id="KW-0808">Transferase</keyword>
<dbReference type="Pfam" id="PF00583">
    <property type="entry name" value="Acetyltransf_1"/>
    <property type="match status" value="1"/>
</dbReference>
<evidence type="ECO:0000313" key="4">
    <source>
        <dbReference type="EMBL" id="MED5017351.1"/>
    </source>
</evidence>
<protein>
    <submittedName>
        <fullName evidence="4">GNAT family N-acetyltransferase</fullName>
    </submittedName>
</protein>
<evidence type="ECO:0000256" key="1">
    <source>
        <dbReference type="ARBA" id="ARBA00022679"/>
    </source>
</evidence>
<sequence length="148" mass="16692">MNIKPITREDLPALSRLYEELMGIPTDETRMNDVFEAAEALGNYHVLGAFHEGKLAGSVMGIVCLDLVGSCKPFMVIENVIVSDHIRRQGIGKKLMAEIEKIAVDRGCAYIILVSGEKRKEAHVFYEKLGYREEQVEGYRKHLVLRSN</sequence>
<dbReference type="EMBL" id="JARTLD010000023">
    <property type="protein sequence ID" value="MED5017351.1"/>
    <property type="molecule type" value="Genomic_DNA"/>
</dbReference>
<keyword evidence="5" id="KW-1185">Reference proteome</keyword>
<dbReference type="SUPFAM" id="SSF55729">
    <property type="entry name" value="Acyl-CoA N-acyltransferases (Nat)"/>
    <property type="match status" value="1"/>
</dbReference>
<proteinExistence type="predicted"/>
<evidence type="ECO:0000259" key="3">
    <source>
        <dbReference type="PROSITE" id="PS51186"/>
    </source>
</evidence>
<dbReference type="InterPro" id="IPR016181">
    <property type="entry name" value="Acyl_CoA_acyltransferase"/>
</dbReference>
<reference evidence="4 5" key="1">
    <citation type="submission" date="2023-03" db="EMBL/GenBank/DDBJ databases">
        <title>Bacillus Genome Sequencing.</title>
        <authorList>
            <person name="Dunlap C."/>
        </authorList>
    </citation>
    <scope>NUCLEOTIDE SEQUENCE [LARGE SCALE GENOMIC DNA]</scope>
    <source>
        <strain evidence="4 5">NRS-52</strain>
    </source>
</reference>
<dbReference type="PROSITE" id="PS51186">
    <property type="entry name" value="GNAT"/>
    <property type="match status" value="1"/>
</dbReference>
<dbReference type="CDD" id="cd04301">
    <property type="entry name" value="NAT_SF"/>
    <property type="match status" value="1"/>
</dbReference>
<evidence type="ECO:0000313" key="5">
    <source>
        <dbReference type="Proteomes" id="UP001343257"/>
    </source>
</evidence>
<gene>
    <name evidence="4" type="ORF">P9847_08515</name>
</gene>
<dbReference type="InterPro" id="IPR000182">
    <property type="entry name" value="GNAT_dom"/>
</dbReference>
<dbReference type="PANTHER" id="PTHR43877">
    <property type="entry name" value="AMINOALKYLPHOSPHONATE N-ACETYLTRANSFERASE-RELATED-RELATED"/>
    <property type="match status" value="1"/>
</dbReference>
<keyword evidence="2" id="KW-0012">Acyltransferase</keyword>
<evidence type="ECO:0000256" key="2">
    <source>
        <dbReference type="ARBA" id="ARBA00023315"/>
    </source>
</evidence>
<dbReference type="InterPro" id="IPR050832">
    <property type="entry name" value="Bact_Acetyltransf"/>
</dbReference>
<feature type="domain" description="N-acetyltransferase" evidence="3">
    <location>
        <begin position="1"/>
        <end position="148"/>
    </location>
</feature>